<evidence type="ECO:0000256" key="1">
    <source>
        <dbReference type="ARBA" id="ARBA00023015"/>
    </source>
</evidence>
<evidence type="ECO:0000256" key="3">
    <source>
        <dbReference type="ARBA" id="ARBA00023163"/>
    </source>
</evidence>
<gene>
    <name evidence="6" type="ORF">OC610_00035</name>
</gene>
<proteinExistence type="predicted"/>
<dbReference type="InterPro" id="IPR009057">
    <property type="entry name" value="Homeodomain-like_sf"/>
</dbReference>
<evidence type="ECO:0000313" key="7">
    <source>
        <dbReference type="Proteomes" id="UP001061999"/>
    </source>
</evidence>
<organism evidence="6 7">
    <name type="scientific">Pseudomonas agronomica</name>
    <dbReference type="NCBI Taxonomy" id="2979328"/>
    <lineage>
        <taxon>Bacteria</taxon>
        <taxon>Pseudomonadati</taxon>
        <taxon>Pseudomonadota</taxon>
        <taxon>Gammaproteobacteria</taxon>
        <taxon>Pseudomonadales</taxon>
        <taxon>Pseudomonadaceae</taxon>
        <taxon>Pseudomonas</taxon>
    </lineage>
</organism>
<feature type="DNA-binding region" description="H-T-H motif" evidence="4">
    <location>
        <begin position="30"/>
        <end position="49"/>
    </location>
</feature>
<dbReference type="InterPro" id="IPR001647">
    <property type="entry name" value="HTH_TetR"/>
</dbReference>
<dbReference type="Gene3D" id="1.10.10.60">
    <property type="entry name" value="Homeodomain-like"/>
    <property type="match status" value="1"/>
</dbReference>
<keyword evidence="1" id="KW-0805">Transcription regulation</keyword>
<comment type="caution">
    <text evidence="6">The sequence shown here is derived from an EMBL/GenBank/DDBJ whole genome shotgun (WGS) entry which is preliminary data.</text>
</comment>
<keyword evidence="2 4" id="KW-0238">DNA-binding</keyword>
<dbReference type="InterPro" id="IPR050109">
    <property type="entry name" value="HTH-type_TetR-like_transc_reg"/>
</dbReference>
<dbReference type="PRINTS" id="PR00455">
    <property type="entry name" value="HTHTETR"/>
</dbReference>
<sequence length="209" mass="23642">MSTAEAYRGYDTIRAQALELFVNKGFGQVSMRELARHVGLAPGSLYNHFPSKQALLYDLIEEIYEELYLLVQPARQGSAQVRSLSNLIVAHLCLHRRCPHGFRLALHGFVYLDDAQQQRIVYKRKLYESAFIAAVFNDTPQAKDTGSVAAHAITQFLNCLPDWLDDRHLNDETCVFLVERLIRGALRECLCSCLHEKNSSKPCEKASTA</sequence>
<dbReference type="EMBL" id="JAOSHO010000001">
    <property type="protein sequence ID" value="MCW1242789.1"/>
    <property type="molecule type" value="Genomic_DNA"/>
</dbReference>
<dbReference type="Pfam" id="PF00440">
    <property type="entry name" value="TetR_N"/>
    <property type="match status" value="1"/>
</dbReference>
<dbReference type="PROSITE" id="PS01081">
    <property type="entry name" value="HTH_TETR_1"/>
    <property type="match status" value="1"/>
</dbReference>
<feature type="domain" description="HTH tetR-type" evidence="5">
    <location>
        <begin position="7"/>
        <end position="67"/>
    </location>
</feature>
<dbReference type="Gene3D" id="1.10.357.10">
    <property type="entry name" value="Tetracycline Repressor, domain 2"/>
    <property type="match status" value="1"/>
</dbReference>
<dbReference type="SUPFAM" id="SSF46689">
    <property type="entry name" value="Homeodomain-like"/>
    <property type="match status" value="1"/>
</dbReference>
<evidence type="ECO:0000256" key="4">
    <source>
        <dbReference type="PROSITE-ProRule" id="PRU00335"/>
    </source>
</evidence>
<protein>
    <submittedName>
        <fullName evidence="6">TetR/AcrR family transcriptional regulator</fullName>
    </submittedName>
</protein>
<dbReference type="InterPro" id="IPR023772">
    <property type="entry name" value="DNA-bd_HTH_TetR-type_CS"/>
</dbReference>
<dbReference type="PANTHER" id="PTHR30055:SF234">
    <property type="entry name" value="HTH-TYPE TRANSCRIPTIONAL REGULATOR BETI"/>
    <property type="match status" value="1"/>
</dbReference>
<evidence type="ECO:0000259" key="5">
    <source>
        <dbReference type="PROSITE" id="PS50977"/>
    </source>
</evidence>
<keyword evidence="7" id="KW-1185">Reference proteome</keyword>
<keyword evidence="3" id="KW-0804">Transcription</keyword>
<dbReference type="PROSITE" id="PS50977">
    <property type="entry name" value="HTH_TETR_2"/>
    <property type="match status" value="1"/>
</dbReference>
<dbReference type="PANTHER" id="PTHR30055">
    <property type="entry name" value="HTH-TYPE TRANSCRIPTIONAL REGULATOR RUTR"/>
    <property type="match status" value="1"/>
</dbReference>
<accession>A0ABT3F297</accession>
<evidence type="ECO:0000256" key="2">
    <source>
        <dbReference type="ARBA" id="ARBA00023125"/>
    </source>
</evidence>
<reference evidence="6" key="1">
    <citation type="submission" date="2022-07" db="EMBL/GenBank/DDBJ databases">
        <title>Pseudomonas agronomica sp. nov.: a novel bacterium with biotechnological application in the synthesis of biofertilizers from valorized agricultural residues.</title>
        <authorList>
            <person name="Robas M."/>
            <person name="Fernandez V.M."/>
            <person name="Luna L."/>
            <person name="Provanza A."/>
            <person name="Jimenez P.A."/>
        </authorList>
    </citation>
    <scope>NUCLEOTIDE SEQUENCE</scope>
    <source>
        <strain evidence="6">SAICEU22T</strain>
    </source>
</reference>
<evidence type="ECO:0000313" key="6">
    <source>
        <dbReference type="EMBL" id="MCW1242789.1"/>
    </source>
</evidence>
<name>A0ABT3F297_9PSED</name>
<dbReference type="RefSeq" id="WP_264425933.1">
    <property type="nucleotide sequence ID" value="NZ_JAOSHO010000001.1"/>
</dbReference>
<dbReference type="Proteomes" id="UP001061999">
    <property type="component" value="Unassembled WGS sequence"/>
</dbReference>